<feature type="DNA-binding region" description="Homeobox" evidence="1">
    <location>
        <begin position="14"/>
        <end position="64"/>
    </location>
</feature>
<dbReference type="AlphaFoldDB" id="A0A7S3CKR3"/>
<dbReference type="GO" id="GO:0003677">
    <property type="term" value="F:DNA binding"/>
    <property type="evidence" value="ECO:0007669"/>
    <property type="project" value="UniProtKB-UniRule"/>
</dbReference>
<evidence type="ECO:0000259" key="2">
    <source>
        <dbReference type="PROSITE" id="PS50071"/>
    </source>
</evidence>
<gene>
    <name evidence="3" type="ORF">SRAS04492_LOCUS979</name>
</gene>
<keyword evidence="1" id="KW-0238">DNA-binding</keyword>
<protein>
    <recommendedName>
        <fullName evidence="2">Homeobox domain-containing protein</fullName>
    </recommendedName>
</protein>
<dbReference type="InterPro" id="IPR009057">
    <property type="entry name" value="Homeodomain-like_sf"/>
</dbReference>
<dbReference type="Gene3D" id="1.10.10.60">
    <property type="entry name" value="Homeodomain-like"/>
    <property type="match status" value="1"/>
</dbReference>
<reference evidence="3" key="1">
    <citation type="submission" date="2021-01" db="EMBL/GenBank/DDBJ databases">
        <authorList>
            <person name="Corre E."/>
            <person name="Pelletier E."/>
            <person name="Niang G."/>
            <person name="Scheremetjew M."/>
            <person name="Finn R."/>
            <person name="Kale V."/>
            <person name="Holt S."/>
            <person name="Cochrane G."/>
            <person name="Meng A."/>
            <person name="Brown T."/>
            <person name="Cohen L."/>
        </authorList>
    </citation>
    <scope>NUCLEOTIDE SEQUENCE</scope>
    <source>
        <strain evidence="3">Ras09</strain>
    </source>
</reference>
<evidence type="ECO:0000256" key="1">
    <source>
        <dbReference type="PROSITE-ProRule" id="PRU00108"/>
    </source>
</evidence>
<dbReference type="SUPFAM" id="SSF46689">
    <property type="entry name" value="Homeodomain-like"/>
    <property type="match status" value="1"/>
</dbReference>
<organism evidence="3">
    <name type="scientific">Strombidium rassoulzadegani</name>
    <dbReference type="NCBI Taxonomy" id="1082188"/>
    <lineage>
        <taxon>Eukaryota</taxon>
        <taxon>Sar</taxon>
        <taxon>Alveolata</taxon>
        <taxon>Ciliophora</taxon>
        <taxon>Intramacronucleata</taxon>
        <taxon>Spirotrichea</taxon>
        <taxon>Oligotrichia</taxon>
        <taxon>Strombidiidae</taxon>
        <taxon>Strombidium</taxon>
    </lineage>
</organism>
<dbReference type="InterPro" id="IPR001356">
    <property type="entry name" value="HD"/>
</dbReference>
<sequence length="123" mass="14671">MGEIYTGKGRKTKGQLKILLRYFDKYNGKWDESQFRELVEKTGYSKRQLNKWFYDRNKKVKESIKAKQISYPGLVFRIMNMKSGRDLTPSFKKLTRGRKIFHIEKVKRNSWPDSGEGRVDPLF</sequence>
<dbReference type="SMART" id="SM00389">
    <property type="entry name" value="HOX"/>
    <property type="match status" value="1"/>
</dbReference>
<evidence type="ECO:0000313" key="3">
    <source>
        <dbReference type="EMBL" id="CAE0229195.1"/>
    </source>
</evidence>
<accession>A0A7S3CKR3</accession>
<keyword evidence="1" id="KW-0371">Homeobox</keyword>
<proteinExistence type="predicted"/>
<dbReference type="EMBL" id="HBIA01001818">
    <property type="protein sequence ID" value="CAE0229195.1"/>
    <property type="molecule type" value="Transcribed_RNA"/>
</dbReference>
<feature type="domain" description="Homeobox" evidence="2">
    <location>
        <begin position="12"/>
        <end position="63"/>
    </location>
</feature>
<keyword evidence="1" id="KW-0539">Nucleus</keyword>
<dbReference type="GO" id="GO:0005634">
    <property type="term" value="C:nucleus"/>
    <property type="evidence" value="ECO:0007669"/>
    <property type="project" value="UniProtKB-SubCell"/>
</dbReference>
<dbReference type="PROSITE" id="PS50071">
    <property type="entry name" value="HOMEOBOX_2"/>
    <property type="match status" value="1"/>
</dbReference>
<name>A0A7S3CKR3_9SPIT</name>
<comment type="subcellular location">
    <subcellularLocation>
        <location evidence="1">Nucleus</location>
    </subcellularLocation>
</comment>